<keyword evidence="1" id="KW-0812">Transmembrane</keyword>
<feature type="signal peptide" evidence="2">
    <location>
        <begin position="1"/>
        <end position="28"/>
    </location>
</feature>
<accession>A0A2N8ZKG8</accession>
<dbReference type="Proteomes" id="UP000235828">
    <property type="component" value="Chromosome B"/>
</dbReference>
<protein>
    <submittedName>
        <fullName evidence="3">Uncharacterized protein</fullName>
    </submittedName>
</protein>
<keyword evidence="4" id="KW-1185">Reference proteome</keyword>
<feature type="transmembrane region" description="Helical" evidence="1">
    <location>
        <begin position="419"/>
        <end position="439"/>
    </location>
</feature>
<keyword evidence="1" id="KW-1133">Transmembrane helix</keyword>
<organism evidence="3 4">
    <name type="scientific">Vibrio tapetis subsp. tapetis</name>
    <dbReference type="NCBI Taxonomy" id="1671868"/>
    <lineage>
        <taxon>Bacteria</taxon>
        <taxon>Pseudomonadati</taxon>
        <taxon>Pseudomonadota</taxon>
        <taxon>Gammaproteobacteria</taxon>
        <taxon>Vibrionales</taxon>
        <taxon>Vibrionaceae</taxon>
        <taxon>Vibrio</taxon>
    </lineage>
</organism>
<proteinExistence type="predicted"/>
<dbReference type="AlphaFoldDB" id="A0A2N8ZKG8"/>
<dbReference type="PANTHER" id="PTHR40940">
    <property type="entry name" value="PROTEIN BATD-RELATED"/>
    <property type="match status" value="1"/>
</dbReference>
<name>A0A2N8ZKG8_9VIBR</name>
<dbReference type="KEGG" id="vta:B0800"/>
<evidence type="ECO:0000313" key="4">
    <source>
        <dbReference type="Proteomes" id="UP000235828"/>
    </source>
</evidence>
<dbReference type="RefSeq" id="WP_102524670.1">
    <property type="nucleotide sequence ID" value="NZ_LT960612.1"/>
</dbReference>
<dbReference type="EMBL" id="LT960612">
    <property type="protein sequence ID" value="SON52411.1"/>
    <property type="molecule type" value="Genomic_DNA"/>
</dbReference>
<evidence type="ECO:0000256" key="1">
    <source>
        <dbReference type="SAM" id="Phobius"/>
    </source>
</evidence>
<keyword evidence="2" id="KW-0732">Signal</keyword>
<dbReference type="PANTHER" id="PTHR40940:SF1">
    <property type="entry name" value="PROTEIN BATD"/>
    <property type="match status" value="1"/>
</dbReference>
<evidence type="ECO:0000256" key="2">
    <source>
        <dbReference type="SAM" id="SignalP"/>
    </source>
</evidence>
<dbReference type="Pfam" id="PF13584">
    <property type="entry name" value="BatD"/>
    <property type="match status" value="1"/>
</dbReference>
<sequence>MVKVSIFKTWPLLLIACFASLGSVQSYAAPVATASVSTNKVNKDEVFQLTISVDTRAKGNEVDFSALEPDFYIGRPSFGSYQNSVNGRTSLRSEWKIALAASRLGVLTIPSFDINGAKTKAIDVQVSMDSEATTQADVVKMQATVDKHTLYIGETTLLHTKLILKADPRRLQNTNIEAPTGDGLTITPVAEANQYQTVISGIQATVVEQSFNVSANQSGTITLTPSTLTGSLVEADNRGRTRLIQLNTSAQPVILNIKDKPSDYQGTWLPTTQLSLQQLWQDADGAQINGDSFSSEVGTPISRTLVLKAANLSAQQLPNLVVEYSNNIRLYQEPATYQTDENGLTTMTLKQVLIAKQAGEYALPSVGVNWWHSDSNKAQFAKINGANWTVKASTESDNLAPTIASDIPTQTITVVDAGIWPYASGLFALLWLVFVALWLKEKRSPSNNLSVPTVIKLDTNSSLLTSINRALDDNDGIAFNRDYQKWMTLYSPSSEERKNLQTLVDEFLASLYSSRPEHESMSVDKKALKSMFKHLSPHGNQVINTSLAKL</sequence>
<gene>
    <name evidence="3" type="ORF">VTAP4600_B0800</name>
</gene>
<reference evidence="3 4" key="1">
    <citation type="submission" date="2017-10" db="EMBL/GenBank/DDBJ databases">
        <authorList>
            <person name="Banno H."/>
            <person name="Chua N.-H."/>
        </authorList>
    </citation>
    <scope>NUCLEOTIDE SEQUENCE [LARGE SCALE GENOMIC DNA]</scope>
    <source>
        <strain evidence="3">Vibrio tapetis CECT4600</strain>
    </source>
</reference>
<keyword evidence="1" id="KW-0472">Membrane</keyword>
<feature type="chain" id="PRO_5014990127" evidence="2">
    <location>
        <begin position="29"/>
        <end position="550"/>
    </location>
</feature>
<dbReference type="OrthoDB" id="5293418at2"/>
<evidence type="ECO:0000313" key="3">
    <source>
        <dbReference type="EMBL" id="SON52411.1"/>
    </source>
</evidence>
<dbReference type="InterPro" id="IPR025738">
    <property type="entry name" value="BatD"/>
</dbReference>